<protein>
    <submittedName>
        <fullName evidence="2">Uncharacterized protein</fullName>
    </submittedName>
</protein>
<feature type="non-terminal residue" evidence="2">
    <location>
        <position position="247"/>
    </location>
</feature>
<evidence type="ECO:0000313" key="2">
    <source>
        <dbReference type="EMBL" id="CAA9544703.1"/>
    </source>
</evidence>
<gene>
    <name evidence="2" type="ORF">AVDCRST_MAG79-2181</name>
</gene>
<dbReference type="AlphaFoldDB" id="A0A6J4UDL0"/>
<feature type="compositionally biased region" description="Basic and acidic residues" evidence="1">
    <location>
        <begin position="39"/>
        <end position="56"/>
    </location>
</feature>
<accession>A0A6J4UDL0</accession>
<feature type="compositionally biased region" description="Basic residues" evidence="1">
    <location>
        <begin position="181"/>
        <end position="197"/>
    </location>
</feature>
<organism evidence="2">
    <name type="scientific">uncultured Thermoleophilia bacterium</name>
    <dbReference type="NCBI Taxonomy" id="1497501"/>
    <lineage>
        <taxon>Bacteria</taxon>
        <taxon>Bacillati</taxon>
        <taxon>Actinomycetota</taxon>
        <taxon>Thermoleophilia</taxon>
        <taxon>environmental samples</taxon>
    </lineage>
</organism>
<name>A0A6J4UDL0_9ACTN</name>
<dbReference type="EMBL" id="CADCWC010000326">
    <property type="protein sequence ID" value="CAA9544703.1"/>
    <property type="molecule type" value="Genomic_DNA"/>
</dbReference>
<evidence type="ECO:0000256" key="1">
    <source>
        <dbReference type="SAM" id="MobiDB-lite"/>
    </source>
</evidence>
<feature type="compositionally biased region" description="Basic residues" evidence="1">
    <location>
        <begin position="159"/>
        <end position="173"/>
    </location>
</feature>
<feature type="region of interest" description="Disordered" evidence="1">
    <location>
        <begin position="1"/>
        <end position="247"/>
    </location>
</feature>
<feature type="compositionally biased region" description="Basic residues" evidence="1">
    <location>
        <begin position="99"/>
        <end position="110"/>
    </location>
</feature>
<feature type="compositionally biased region" description="Basic residues" evidence="1">
    <location>
        <begin position="71"/>
        <end position="92"/>
    </location>
</feature>
<proteinExistence type="predicted"/>
<sequence>DRRPHTLRPPPARRACPRASHPRRWDVRRGGRRGRAVRPAHEGRAARRDRRLDGRGGARARRAPVGASPRRPARARARLRPRGARGHRRRPLGRPAPTRAHRRPWRRAPRAARGGRQQGHRDARGAVRRGGRRSAAPVDGRRGVAVRPRLHREPPPGRGGRRGPHVRRRHGRRGALPGRDRARRAGRLRAPSLRRPHHHDERARPAAARPAGQPAGDPAGRAVDADRRGGGGRRPRRPPPEALRPRL</sequence>
<feature type="non-terminal residue" evidence="2">
    <location>
        <position position="1"/>
    </location>
</feature>
<reference evidence="2" key="1">
    <citation type="submission" date="2020-02" db="EMBL/GenBank/DDBJ databases">
        <authorList>
            <person name="Meier V. D."/>
        </authorList>
    </citation>
    <scope>NUCLEOTIDE SEQUENCE</scope>
    <source>
        <strain evidence="2">AVDCRST_MAG79</strain>
    </source>
</reference>
<feature type="compositionally biased region" description="Low complexity" evidence="1">
    <location>
        <begin position="205"/>
        <end position="222"/>
    </location>
</feature>